<sequence length="128" mass="14806">MGLKYLKIFNYLILGFFTTVINISIYSILVLLKKSYMISNLVAFSISIIFAYITNKKWVFNHGDKKNIDVEELIKFCVARVGTLLMESIMLYIGITLLRFNQYGVKTIANIVVIIVNYVLSQYIVFKK</sequence>
<evidence type="ECO:0000256" key="1">
    <source>
        <dbReference type="ARBA" id="ARBA00004141"/>
    </source>
</evidence>
<protein>
    <submittedName>
        <fullName evidence="8">Putative flippase GtrA</fullName>
    </submittedName>
</protein>
<dbReference type="AlphaFoldDB" id="A0A4R2KG10"/>
<evidence type="ECO:0000256" key="2">
    <source>
        <dbReference type="ARBA" id="ARBA00009399"/>
    </source>
</evidence>
<dbReference type="InterPro" id="IPR007267">
    <property type="entry name" value="GtrA_DPMS_TM"/>
</dbReference>
<keyword evidence="3 6" id="KW-0812">Transmembrane</keyword>
<evidence type="ECO:0000256" key="5">
    <source>
        <dbReference type="ARBA" id="ARBA00023136"/>
    </source>
</evidence>
<evidence type="ECO:0000256" key="6">
    <source>
        <dbReference type="SAM" id="Phobius"/>
    </source>
</evidence>
<reference evidence="8 9" key="1">
    <citation type="submission" date="2019-03" db="EMBL/GenBank/DDBJ databases">
        <title>Genomic Encyclopedia of Type Strains, Phase IV (KMG-IV): sequencing the most valuable type-strain genomes for metagenomic binning, comparative biology and taxonomic classification.</title>
        <authorList>
            <person name="Goeker M."/>
        </authorList>
    </citation>
    <scope>NUCLEOTIDE SEQUENCE [LARGE SCALE GENOMIC DNA]</scope>
    <source>
        <strain evidence="8 9">DSM 102940</strain>
    </source>
</reference>
<evidence type="ECO:0000313" key="8">
    <source>
        <dbReference type="EMBL" id="TCO69366.1"/>
    </source>
</evidence>
<comment type="subcellular location">
    <subcellularLocation>
        <location evidence="1">Membrane</location>
        <topology evidence="1">Multi-pass membrane protein</topology>
    </subcellularLocation>
</comment>
<evidence type="ECO:0000256" key="4">
    <source>
        <dbReference type="ARBA" id="ARBA00022989"/>
    </source>
</evidence>
<keyword evidence="9" id="KW-1185">Reference proteome</keyword>
<dbReference type="InterPro" id="IPR051401">
    <property type="entry name" value="GtrA_CellWall_Glycosyl"/>
</dbReference>
<keyword evidence="4 6" id="KW-1133">Transmembrane helix</keyword>
<dbReference type="Pfam" id="PF04138">
    <property type="entry name" value="GtrA_DPMS_TM"/>
    <property type="match status" value="1"/>
</dbReference>
<proteinExistence type="inferred from homology"/>
<feature type="transmembrane region" description="Helical" evidence="6">
    <location>
        <begin position="107"/>
        <end position="126"/>
    </location>
</feature>
<dbReference type="GO" id="GO:0000271">
    <property type="term" value="P:polysaccharide biosynthetic process"/>
    <property type="evidence" value="ECO:0007669"/>
    <property type="project" value="InterPro"/>
</dbReference>
<feature type="transmembrane region" description="Helical" evidence="6">
    <location>
        <begin position="35"/>
        <end position="53"/>
    </location>
</feature>
<evidence type="ECO:0000313" key="9">
    <source>
        <dbReference type="Proteomes" id="UP000294919"/>
    </source>
</evidence>
<comment type="caution">
    <text evidence="8">The sequence shown here is derived from an EMBL/GenBank/DDBJ whole genome shotgun (WGS) entry which is preliminary data.</text>
</comment>
<dbReference type="Proteomes" id="UP000294919">
    <property type="component" value="Unassembled WGS sequence"/>
</dbReference>
<dbReference type="PANTHER" id="PTHR38459">
    <property type="entry name" value="PROPHAGE BACTOPRENOL-LINKED GLUCOSE TRANSLOCASE HOMOLOG"/>
    <property type="match status" value="1"/>
</dbReference>
<name>A0A4R2KG10_9FIRM</name>
<gene>
    <name evidence="8" type="ORF">EV214_13232</name>
</gene>
<evidence type="ECO:0000259" key="7">
    <source>
        <dbReference type="Pfam" id="PF04138"/>
    </source>
</evidence>
<dbReference type="PANTHER" id="PTHR38459:SF5">
    <property type="entry name" value="CELL WALL TEICHOIC ACID GLYCOSYLATION PROTEIN GTCA"/>
    <property type="match status" value="1"/>
</dbReference>
<comment type="similarity">
    <text evidence="2">Belongs to the GtrA family.</text>
</comment>
<keyword evidence="5 6" id="KW-0472">Membrane</keyword>
<evidence type="ECO:0000256" key="3">
    <source>
        <dbReference type="ARBA" id="ARBA00022692"/>
    </source>
</evidence>
<dbReference type="EMBL" id="SLWV01000032">
    <property type="protein sequence ID" value="TCO69366.1"/>
    <property type="molecule type" value="Genomic_DNA"/>
</dbReference>
<accession>A0A4R2KG10</accession>
<feature type="domain" description="GtrA/DPMS transmembrane" evidence="7">
    <location>
        <begin position="11"/>
        <end position="126"/>
    </location>
</feature>
<feature type="transmembrane region" description="Helical" evidence="6">
    <location>
        <begin position="73"/>
        <end position="95"/>
    </location>
</feature>
<feature type="transmembrane region" description="Helical" evidence="6">
    <location>
        <begin position="9"/>
        <end position="29"/>
    </location>
</feature>
<dbReference type="GO" id="GO:0005886">
    <property type="term" value="C:plasma membrane"/>
    <property type="evidence" value="ECO:0007669"/>
    <property type="project" value="TreeGrafter"/>
</dbReference>
<organism evidence="8 9">
    <name type="scientific">Marinisporobacter balticus</name>
    <dbReference type="NCBI Taxonomy" id="2018667"/>
    <lineage>
        <taxon>Bacteria</taxon>
        <taxon>Bacillati</taxon>
        <taxon>Bacillota</taxon>
        <taxon>Clostridia</taxon>
        <taxon>Peptostreptococcales</taxon>
        <taxon>Thermotaleaceae</taxon>
        <taxon>Marinisporobacter</taxon>
    </lineage>
</organism>